<dbReference type="Proteomes" id="UP001317322">
    <property type="component" value="Chromosome"/>
</dbReference>
<name>A0ABY5K5T3_9CELL</name>
<evidence type="ECO:0000256" key="1">
    <source>
        <dbReference type="SAM" id="MobiDB-lite"/>
    </source>
</evidence>
<evidence type="ECO:0000313" key="4">
    <source>
        <dbReference type="Proteomes" id="UP001317322"/>
    </source>
</evidence>
<organism evidence="3 4">
    <name type="scientific">Cellulomonas wangsupingiae</name>
    <dbReference type="NCBI Taxonomy" id="2968085"/>
    <lineage>
        <taxon>Bacteria</taxon>
        <taxon>Bacillati</taxon>
        <taxon>Actinomycetota</taxon>
        <taxon>Actinomycetes</taxon>
        <taxon>Micrococcales</taxon>
        <taxon>Cellulomonadaceae</taxon>
        <taxon>Cellulomonas</taxon>
    </lineage>
</organism>
<feature type="region of interest" description="Disordered" evidence="1">
    <location>
        <begin position="72"/>
        <end position="104"/>
    </location>
</feature>
<keyword evidence="2" id="KW-0812">Transmembrane</keyword>
<gene>
    <name evidence="3" type="ORF">NP075_18855</name>
</gene>
<sequence length="104" mass="10932">MSIRQSWTRGEPWPPAVQVAASVALGVVVVVMGVLRVGHDLPMAVALMTMGVASLSHAVMQVWRGRGAGADGAAVEAGDRRSDRDLEPDELTRASSGRALVLSR</sequence>
<reference evidence="3 4" key="1">
    <citation type="submission" date="2022-07" db="EMBL/GenBank/DDBJ databases">
        <title>Novel species in genus cellulomonas.</title>
        <authorList>
            <person name="Ye L."/>
        </authorList>
    </citation>
    <scope>NUCLEOTIDE SEQUENCE [LARGE SCALE GENOMIC DNA]</scope>
    <source>
        <strain evidence="4">zg-Y908</strain>
    </source>
</reference>
<accession>A0ABY5K5T3</accession>
<evidence type="ECO:0000313" key="3">
    <source>
        <dbReference type="EMBL" id="UUI65139.1"/>
    </source>
</evidence>
<keyword evidence="4" id="KW-1185">Reference proteome</keyword>
<dbReference type="EMBL" id="CP101989">
    <property type="protein sequence ID" value="UUI65139.1"/>
    <property type="molecule type" value="Genomic_DNA"/>
</dbReference>
<proteinExistence type="predicted"/>
<keyword evidence="2" id="KW-1133">Transmembrane helix</keyword>
<dbReference type="RefSeq" id="WP_227563633.1">
    <property type="nucleotide sequence ID" value="NZ_CP101989.1"/>
</dbReference>
<keyword evidence="2" id="KW-0472">Membrane</keyword>
<feature type="transmembrane region" description="Helical" evidence="2">
    <location>
        <begin position="12"/>
        <end position="35"/>
    </location>
</feature>
<evidence type="ECO:0000256" key="2">
    <source>
        <dbReference type="SAM" id="Phobius"/>
    </source>
</evidence>
<protein>
    <submittedName>
        <fullName evidence="3">Uncharacterized protein</fullName>
    </submittedName>
</protein>